<dbReference type="KEGG" id="als:DJ013_15860"/>
<evidence type="ECO:0000313" key="3">
    <source>
        <dbReference type="Proteomes" id="UP000249873"/>
    </source>
</evidence>
<feature type="transmembrane region" description="Helical" evidence="1">
    <location>
        <begin position="37"/>
        <end position="56"/>
    </location>
</feature>
<accession>A0A2Z4GFK2</accession>
<sequence length="197" mass="21128">METSHIISDIILGLVGVFVFFKYLLKLDLFETLLWEAFILSVSVAAFAGAAKFAGIEKAGLVSVFFQNISVTVGALGLVVAAWFKIWEDDTLDGKIGSIVLAIGFIIFALHQTVGIPLVVSIIPIIAMILVAAAGVAALLKGRNTLGMWLLLGVVFASLATFKDRFVSNTENAIDVYHYLLACSVLCFGLAASRRTD</sequence>
<evidence type="ECO:0000313" key="2">
    <source>
        <dbReference type="EMBL" id="AWV99563.1"/>
    </source>
</evidence>
<keyword evidence="1" id="KW-0472">Membrane</keyword>
<dbReference type="Pfam" id="PF22285">
    <property type="entry name" value="DUF6962"/>
    <property type="match status" value="1"/>
</dbReference>
<protein>
    <submittedName>
        <fullName evidence="2">Uncharacterized protein</fullName>
    </submittedName>
</protein>
<feature type="transmembrane region" description="Helical" evidence="1">
    <location>
        <begin position="146"/>
        <end position="162"/>
    </location>
</feature>
<gene>
    <name evidence="2" type="ORF">DJ013_15860</name>
</gene>
<dbReference type="InterPro" id="IPR054235">
    <property type="entry name" value="DUF6962"/>
</dbReference>
<dbReference type="EMBL" id="CP029480">
    <property type="protein sequence ID" value="AWV99563.1"/>
    <property type="molecule type" value="Genomic_DNA"/>
</dbReference>
<keyword evidence="1" id="KW-1133">Transmembrane helix</keyword>
<feature type="transmembrane region" description="Helical" evidence="1">
    <location>
        <begin position="118"/>
        <end position="139"/>
    </location>
</feature>
<evidence type="ECO:0000256" key="1">
    <source>
        <dbReference type="SAM" id="Phobius"/>
    </source>
</evidence>
<feature type="transmembrane region" description="Helical" evidence="1">
    <location>
        <begin position="96"/>
        <end position="112"/>
    </location>
</feature>
<feature type="transmembrane region" description="Helical" evidence="1">
    <location>
        <begin position="174"/>
        <end position="192"/>
    </location>
</feature>
<dbReference type="RefSeq" id="WP_111372931.1">
    <property type="nucleotide sequence ID" value="NZ_CP029480.1"/>
</dbReference>
<name>A0A2Z4GFK2_9BACT</name>
<proteinExistence type="predicted"/>
<feature type="transmembrane region" description="Helical" evidence="1">
    <location>
        <begin position="62"/>
        <end position="84"/>
    </location>
</feature>
<feature type="transmembrane region" description="Helical" evidence="1">
    <location>
        <begin position="6"/>
        <end position="25"/>
    </location>
</feature>
<dbReference type="Proteomes" id="UP000249873">
    <property type="component" value="Chromosome"/>
</dbReference>
<keyword evidence="1" id="KW-0812">Transmembrane</keyword>
<dbReference type="AlphaFoldDB" id="A0A2Z4GFK2"/>
<reference evidence="2 3" key="1">
    <citation type="submission" date="2018-05" db="EMBL/GenBank/DDBJ databases">
        <title>Complete genome sequence of Arcticibacterium luteifluviistationis SM1504T, a cytophagaceae bacterium isolated from Arctic surface seawater.</title>
        <authorList>
            <person name="Li Y."/>
            <person name="Qin Q.-L."/>
        </authorList>
    </citation>
    <scope>NUCLEOTIDE SEQUENCE [LARGE SCALE GENOMIC DNA]</scope>
    <source>
        <strain evidence="2 3">SM1504</strain>
    </source>
</reference>
<keyword evidence="3" id="KW-1185">Reference proteome</keyword>
<dbReference type="OrthoDB" id="951869at2"/>
<organism evidence="2 3">
    <name type="scientific">Arcticibacterium luteifluviistationis</name>
    <dbReference type="NCBI Taxonomy" id="1784714"/>
    <lineage>
        <taxon>Bacteria</taxon>
        <taxon>Pseudomonadati</taxon>
        <taxon>Bacteroidota</taxon>
        <taxon>Cytophagia</taxon>
        <taxon>Cytophagales</taxon>
        <taxon>Leadbetterellaceae</taxon>
        <taxon>Arcticibacterium</taxon>
    </lineage>
</organism>